<protein>
    <submittedName>
        <fullName evidence="6">Unannotated protein</fullName>
    </submittedName>
</protein>
<evidence type="ECO:0000259" key="5">
    <source>
        <dbReference type="Pfam" id="PF07730"/>
    </source>
</evidence>
<evidence type="ECO:0000256" key="3">
    <source>
        <dbReference type="SAM" id="MobiDB-lite"/>
    </source>
</evidence>
<gene>
    <name evidence="6" type="ORF">UFOPK3417_01781</name>
</gene>
<reference evidence="6" key="1">
    <citation type="submission" date="2020-05" db="EMBL/GenBank/DDBJ databases">
        <authorList>
            <person name="Chiriac C."/>
            <person name="Salcher M."/>
            <person name="Ghai R."/>
            <person name="Kavagutti S V."/>
        </authorList>
    </citation>
    <scope>NUCLEOTIDE SEQUENCE</scope>
</reference>
<feature type="region of interest" description="Disordered" evidence="3">
    <location>
        <begin position="325"/>
        <end position="351"/>
    </location>
</feature>
<dbReference type="SUPFAM" id="SSF55874">
    <property type="entry name" value="ATPase domain of HSP90 chaperone/DNA topoisomerase II/histidine kinase"/>
    <property type="match status" value="1"/>
</dbReference>
<dbReference type="InterPro" id="IPR036890">
    <property type="entry name" value="HATPase_C_sf"/>
</dbReference>
<accession>A0A6J7EXV1</accession>
<dbReference type="GO" id="GO:0046983">
    <property type="term" value="F:protein dimerization activity"/>
    <property type="evidence" value="ECO:0007669"/>
    <property type="project" value="InterPro"/>
</dbReference>
<evidence type="ECO:0000256" key="1">
    <source>
        <dbReference type="ARBA" id="ARBA00022679"/>
    </source>
</evidence>
<dbReference type="AlphaFoldDB" id="A0A6J7EXV1"/>
<dbReference type="GO" id="GO:0000155">
    <property type="term" value="F:phosphorelay sensor kinase activity"/>
    <property type="evidence" value="ECO:0007669"/>
    <property type="project" value="InterPro"/>
</dbReference>
<feature type="domain" description="Signal transduction histidine kinase subgroup 3 dimerisation and phosphoacceptor" evidence="5">
    <location>
        <begin position="175"/>
        <end position="237"/>
    </location>
</feature>
<keyword evidence="1" id="KW-0808">Transferase</keyword>
<dbReference type="InterPro" id="IPR050482">
    <property type="entry name" value="Sensor_HK_TwoCompSys"/>
</dbReference>
<feature type="compositionally biased region" description="Polar residues" evidence="3">
    <location>
        <begin position="1"/>
        <end position="10"/>
    </location>
</feature>
<evidence type="ECO:0000259" key="4">
    <source>
        <dbReference type="Pfam" id="PF02518"/>
    </source>
</evidence>
<feature type="domain" description="Histidine kinase/HSP90-like ATPase" evidence="4">
    <location>
        <begin position="279"/>
        <end position="328"/>
    </location>
</feature>
<dbReference type="EMBL" id="CAFBLR010000223">
    <property type="protein sequence ID" value="CAB4884919.1"/>
    <property type="molecule type" value="Genomic_DNA"/>
</dbReference>
<dbReference type="Pfam" id="PF02518">
    <property type="entry name" value="HATPase_c"/>
    <property type="match status" value="1"/>
</dbReference>
<sequence>MRVASTSTGAPNPVGVENHQIRRAPVPRQRPLTPRSFPKRHYVCVHGVELDQFGDVVDARLRAWNLAYEELRTKPVAMHQSVRDTYFAPEIAIDFVSRAWRAGSAQQVFELTPATRDRYRPDGAVAYFNVLWQRVGDYVVEVGNDLTEVRMLQMQLKDHESASATAMQARIVAQERERIARDLHDSVIQQLFASVLLLNSLAGNSSSPDCAQATQRVAETLSQVITEIRECILHVRETIPSSLEMELRDVVGFLVGATATRFVVDIADDVRCDGEIRSNIRAVVRESATNAVKHGHAENITISVVRSGYHVIVYIADDGVGMPDEPSASSGLSNLRGRARSPRRVNDREAA</sequence>
<feature type="region of interest" description="Disordered" evidence="3">
    <location>
        <begin position="1"/>
        <end position="33"/>
    </location>
</feature>
<dbReference type="Gene3D" id="3.30.565.10">
    <property type="entry name" value="Histidine kinase-like ATPase, C-terminal domain"/>
    <property type="match status" value="1"/>
</dbReference>
<dbReference type="Gene3D" id="1.20.5.1930">
    <property type="match status" value="1"/>
</dbReference>
<proteinExistence type="predicted"/>
<name>A0A6J7EXV1_9ZZZZ</name>
<dbReference type="InterPro" id="IPR011712">
    <property type="entry name" value="Sig_transdc_His_kin_sub3_dim/P"/>
</dbReference>
<dbReference type="PANTHER" id="PTHR24421">
    <property type="entry name" value="NITRATE/NITRITE SENSOR PROTEIN NARX-RELATED"/>
    <property type="match status" value="1"/>
</dbReference>
<dbReference type="Pfam" id="PF07730">
    <property type="entry name" value="HisKA_3"/>
    <property type="match status" value="1"/>
</dbReference>
<keyword evidence="2" id="KW-0418">Kinase</keyword>
<evidence type="ECO:0000256" key="2">
    <source>
        <dbReference type="ARBA" id="ARBA00022777"/>
    </source>
</evidence>
<organism evidence="6">
    <name type="scientific">freshwater metagenome</name>
    <dbReference type="NCBI Taxonomy" id="449393"/>
    <lineage>
        <taxon>unclassified sequences</taxon>
        <taxon>metagenomes</taxon>
        <taxon>ecological metagenomes</taxon>
    </lineage>
</organism>
<dbReference type="GO" id="GO:0016020">
    <property type="term" value="C:membrane"/>
    <property type="evidence" value="ECO:0007669"/>
    <property type="project" value="InterPro"/>
</dbReference>
<evidence type="ECO:0000313" key="6">
    <source>
        <dbReference type="EMBL" id="CAB4884919.1"/>
    </source>
</evidence>
<dbReference type="InterPro" id="IPR003594">
    <property type="entry name" value="HATPase_dom"/>
</dbReference>